<reference evidence="2" key="2">
    <citation type="submission" date="2017-01" db="EMBL/GenBank/DDBJ databases">
        <title>Genome sequencing and annotation of Geobacillus sp. 1017, a Hydrocarbon-Oxidizing Thermophilic Bacterium Isolated from a Heavy Oil Reservoir (China).</title>
        <authorList>
            <person name="Kadnikov V.V."/>
            <person name="Mardanov A.V."/>
            <person name="Poltaraus A.B."/>
            <person name="Sokolova D.S."/>
            <person name="Semenova E.M."/>
            <person name="Ravin N.V."/>
            <person name="Tourova T.P."/>
            <person name="Nazina T.N."/>
        </authorList>
    </citation>
    <scope>NUCLEOTIDE SEQUENCE [LARGE SCALE GENOMIC DNA]</scope>
    <source>
        <strain evidence="2">1017</strain>
    </source>
</reference>
<evidence type="ECO:0000313" key="1">
    <source>
        <dbReference type="EMBL" id="OKO91134.1"/>
    </source>
</evidence>
<protein>
    <submittedName>
        <fullName evidence="1">Uncharacterized protein</fullName>
    </submittedName>
</protein>
<dbReference type="AlphaFoldDB" id="A0A1Q5ST17"/>
<evidence type="ECO:0000313" key="2">
    <source>
        <dbReference type="Proteomes" id="UP000186030"/>
    </source>
</evidence>
<proteinExistence type="predicted"/>
<gene>
    <name evidence="1" type="ORF">BRO54_2835</name>
</gene>
<sequence>MLNKTDCLNAKRDPKAKCTKEGIIGSILFAKETRIPHFHRH</sequence>
<accession>A0A1Q5ST17</accession>
<name>A0A1Q5ST17_9BACL</name>
<organism evidence="1 2">
    <name type="scientific">Geobacillus proteiniphilus</name>
    <dbReference type="NCBI Taxonomy" id="860353"/>
    <lineage>
        <taxon>Bacteria</taxon>
        <taxon>Bacillati</taxon>
        <taxon>Bacillota</taxon>
        <taxon>Bacilli</taxon>
        <taxon>Bacillales</taxon>
        <taxon>Anoxybacillaceae</taxon>
        <taxon>Geobacillus</taxon>
    </lineage>
</organism>
<dbReference type="Proteomes" id="UP000186030">
    <property type="component" value="Unassembled WGS sequence"/>
</dbReference>
<dbReference type="EMBL" id="MQMG01000041">
    <property type="protein sequence ID" value="OKO91134.1"/>
    <property type="molecule type" value="Genomic_DNA"/>
</dbReference>
<reference evidence="1 2" key="1">
    <citation type="submission" date="2016-11" db="EMBL/GenBank/DDBJ databases">
        <authorList>
            <person name="Kadnikov V."/>
            <person name="Nazina T."/>
        </authorList>
    </citation>
    <scope>NUCLEOTIDE SEQUENCE [LARGE SCALE GENOMIC DNA]</scope>
    <source>
        <strain evidence="1 2">1017</strain>
    </source>
</reference>
<comment type="caution">
    <text evidence="1">The sequence shown here is derived from an EMBL/GenBank/DDBJ whole genome shotgun (WGS) entry which is preliminary data.</text>
</comment>